<gene>
    <name evidence="3" type="ORF">SAMN04488505_105175</name>
</gene>
<protein>
    <submittedName>
        <fullName evidence="3">Lysophospholipase L1</fullName>
    </submittedName>
</protein>
<dbReference type="Pfam" id="PF17996">
    <property type="entry name" value="CE2_N"/>
    <property type="match status" value="1"/>
</dbReference>
<dbReference type="RefSeq" id="WP_089916378.1">
    <property type="nucleotide sequence ID" value="NZ_FOBB01000005.1"/>
</dbReference>
<organism evidence="3 4">
    <name type="scientific">Chitinophaga rupis</name>
    <dbReference type="NCBI Taxonomy" id="573321"/>
    <lineage>
        <taxon>Bacteria</taxon>
        <taxon>Pseudomonadati</taxon>
        <taxon>Bacteroidota</taxon>
        <taxon>Chitinophagia</taxon>
        <taxon>Chitinophagales</taxon>
        <taxon>Chitinophagaceae</taxon>
        <taxon>Chitinophaga</taxon>
    </lineage>
</organism>
<dbReference type="AlphaFoldDB" id="A0A1H7ZRN1"/>
<dbReference type="OrthoDB" id="9801375at2"/>
<dbReference type="EMBL" id="FOBB01000005">
    <property type="protein sequence ID" value="SEM60926.1"/>
    <property type="molecule type" value="Genomic_DNA"/>
</dbReference>
<evidence type="ECO:0000259" key="1">
    <source>
        <dbReference type="Pfam" id="PF13472"/>
    </source>
</evidence>
<evidence type="ECO:0000313" key="3">
    <source>
        <dbReference type="EMBL" id="SEM60926.1"/>
    </source>
</evidence>
<accession>A0A1H7ZRN1</accession>
<dbReference type="Pfam" id="PF13472">
    <property type="entry name" value="Lipase_GDSL_2"/>
    <property type="match status" value="1"/>
</dbReference>
<dbReference type="Proteomes" id="UP000198984">
    <property type="component" value="Unassembled WGS sequence"/>
</dbReference>
<dbReference type="CDD" id="cd01831">
    <property type="entry name" value="Endoglucanase_E_like"/>
    <property type="match status" value="1"/>
</dbReference>
<proteinExistence type="predicted"/>
<evidence type="ECO:0000313" key="4">
    <source>
        <dbReference type="Proteomes" id="UP000198984"/>
    </source>
</evidence>
<dbReference type="SUPFAM" id="SSF52266">
    <property type="entry name" value="SGNH hydrolase"/>
    <property type="match status" value="1"/>
</dbReference>
<dbReference type="InterPro" id="IPR013830">
    <property type="entry name" value="SGNH_hydro"/>
</dbReference>
<evidence type="ECO:0000259" key="2">
    <source>
        <dbReference type="Pfam" id="PF17996"/>
    </source>
</evidence>
<dbReference type="PANTHER" id="PTHR37834">
    <property type="entry name" value="GDSL-LIKE LIPASE/ACYLHYDROLASE DOMAIN PROTEIN (AFU_ORTHOLOGUE AFUA_2G00620)"/>
    <property type="match status" value="1"/>
</dbReference>
<dbReference type="Gene3D" id="2.60.120.260">
    <property type="entry name" value="Galactose-binding domain-like"/>
    <property type="match status" value="1"/>
</dbReference>
<name>A0A1H7ZRN1_9BACT</name>
<dbReference type="Gene3D" id="3.40.50.1110">
    <property type="entry name" value="SGNH hydrolase"/>
    <property type="match status" value="1"/>
</dbReference>
<dbReference type="PANTHER" id="PTHR37834:SF2">
    <property type="entry name" value="ESTERASE, SGNH HYDROLASE-TYPE"/>
    <property type="match status" value="1"/>
</dbReference>
<feature type="domain" description="Carbohydrate esterase 2 N-terminal" evidence="2">
    <location>
        <begin position="58"/>
        <end position="156"/>
    </location>
</feature>
<dbReference type="InterPro" id="IPR037461">
    <property type="entry name" value="CtCE2-like_dom"/>
</dbReference>
<dbReference type="STRING" id="573321.SAMN04488505_105175"/>
<dbReference type="PROSITE" id="PS51257">
    <property type="entry name" value="PROKAR_LIPOPROTEIN"/>
    <property type="match status" value="1"/>
</dbReference>
<keyword evidence="4" id="KW-1185">Reference proteome</keyword>
<dbReference type="InterPro" id="IPR036514">
    <property type="entry name" value="SGNH_hydro_sf"/>
</dbReference>
<dbReference type="InterPro" id="IPR040794">
    <property type="entry name" value="CE2_N"/>
</dbReference>
<dbReference type="InterPro" id="IPR052762">
    <property type="entry name" value="PCW_deacetylase/CE"/>
</dbReference>
<reference evidence="3 4" key="1">
    <citation type="submission" date="2016-10" db="EMBL/GenBank/DDBJ databases">
        <authorList>
            <person name="de Groot N.N."/>
        </authorList>
    </citation>
    <scope>NUCLEOTIDE SEQUENCE [LARGE SCALE GENOMIC DNA]</scope>
    <source>
        <strain evidence="3 4">DSM 21039</strain>
    </source>
</reference>
<feature type="domain" description="SGNH hydrolase-type esterase" evidence="1">
    <location>
        <begin position="169"/>
        <end position="346"/>
    </location>
</feature>
<dbReference type="GO" id="GO:0052689">
    <property type="term" value="F:carboxylic ester hydrolase activity"/>
    <property type="evidence" value="ECO:0007669"/>
    <property type="project" value="InterPro"/>
</dbReference>
<sequence>MEALKNLLCIGLISLSLGCAKQQLLTAEGVNSTKNKDRVKAKAVLVMPGAVGDTNIRYFGRWNFSNATQYESDWGGAYIKVKFTGTTVKIKVGNNTNYYAKIDNGPWVSYKGVSGTVNLTSTPLANGTHTLSVAQGKDYSYVFIFQGLILDAGATTSAPQVGADLIEYIGDSITAGYTDDQANVSDYAWVCSEALGAEHTQIAYPGIALTNNFGINANKTGMEIQYFKQQSLAFTNSPDWDFTRYTPKVVVINLGQNDQSTQVPDSLFQSTYISFLGKVRAKFPNAHIFAMRTFFGVKAAQTLAAVNARIAAGDNKVHYINTDGWLTRNSPDYTNNTDVHPSVSGHIKAAGRLQPILAPYLSGGAQP</sequence>